<evidence type="ECO:0000256" key="2">
    <source>
        <dbReference type="ARBA" id="ARBA00022670"/>
    </source>
</evidence>
<dbReference type="Pfam" id="PF00877">
    <property type="entry name" value="NLPC_P60"/>
    <property type="match status" value="1"/>
</dbReference>
<reference evidence="7 8" key="1">
    <citation type="journal article" date="2017" name="Front. Microbiol.">
        <title>Genome of Ca. Pandoraea novymonadis, an Endosymbiotic Bacterium of the Trypanosomatid Novymonas esmeraldas.</title>
        <authorList>
            <person name="Kostygov A.Y."/>
            <person name="Butenko A."/>
            <person name="Nenarokova A."/>
            <person name="Tashyreva D."/>
            <person name="Flegontov P."/>
            <person name="Lukes J."/>
            <person name="Yurchenko V."/>
        </authorList>
    </citation>
    <scope>NUCLEOTIDE SEQUENCE [LARGE SCALE GENOMIC DNA]</scope>
    <source>
        <strain evidence="7 8">E262</strain>
    </source>
</reference>
<gene>
    <name evidence="7" type="primary">pgdS</name>
    <name evidence="7" type="ORF">BZL35_00134</name>
</gene>
<dbReference type="Proteomes" id="UP000242660">
    <property type="component" value="Unassembled WGS sequence"/>
</dbReference>
<dbReference type="PANTHER" id="PTHR47053:SF1">
    <property type="entry name" value="MUREIN DD-ENDOPEPTIDASE MEPH-RELATED"/>
    <property type="match status" value="1"/>
</dbReference>
<dbReference type="PROSITE" id="PS51935">
    <property type="entry name" value="NLPC_P60"/>
    <property type="match status" value="1"/>
</dbReference>
<feature type="chain" id="PRO_5046011957" evidence="5">
    <location>
        <begin position="31"/>
        <end position="234"/>
    </location>
</feature>
<keyword evidence="2" id="KW-0645">Protease</keyword>
<evidence type="ECO:0000259" key="6">
    <source>
        <dbReference type="PROSITE" id="PS51935"/>
    </source>
</evidence>
<evidence type="ECO:0000256" key="5">
    <source>
        <dbReference type="SAM" id="SignalP"/>
    </source>
</evidence>
<evidence type="ECO:0000256" key="3">
    <source>
        <dbReference type="ARBA" id="ARBA00022801"/>
    </source>
</evidence>
<dbReference type="Gene3D" id="3.90.1720.10">
    <property type="entry name" value="endopeptidase domain like (from Nostoc punctiforme)"/>
    <property type="match status" value="1"/>
</dbReference>
<protein>
    <submittedName>
        <fullName evidence="7">Gamma-DL-glutamyl hydrolase</fullName>
    </submittedName>
</protein>
<evidence type="ECO:0000313" key="7">
    <source>
        <dbReference type="EMBL" id="PSB91915.1"/>
    </source>
</evidence>
<dbReference type="SUPFAM" id="SSF54001">
    <property type="entry name" value="Cysteine proteinases"/>
    <property type="match status" value="1"/>
</dbReference>
<dbReference type="EMBL" id="MUHY01000001">
    <property type="protein sequence ID" value="PSB91915.1"/>
    <property type="molecule type" value="Genomic_DNA"/>
</dbReference>
<feature type="signal peptide" evidence="5">
    <location>
        <begin position="1"/>
        <end position="30"/>
    </location>
</feature>
<feature type="domain" description="NlpC/P60" evidence="6">
    <location>
        <begin position="89"/>
        <end position="213"/>
    </location>
</feature>
<organism evidence="7 8">
    <name type="scientific">Candidatus Pandoraea novymonadis</name>
    <dbReference type="NCBI Taxonomy" id="1808959"/>
    <lineage>
        <taxon>Bacteria</taxon>
        <taxon>Pseudomonadati</taxon>
        <taxon>Pseudomonadota</taxon>
        <taxon>Betaproteobacteria</taxon>
        <taxon>Burkholderiales</taxon>
        <taxon>Burkholderiaceae</taxon>
        <taxon>Pandoraea</taxon>
    </lineage>
</organism>
<keyword evidence="5" id="KW-0732">Signal</keyword>
<keyword evidence="4" id="KW-0788">Thiol protease</keyword>
<proteinExistence type="inferred from homology"/>
<sequence>MQANLLRNRRQFLSMFIAAGLFSGSMSVYSLDDPYNTSPSAMARVSTTLKPPQSTVFHPVAHSVLASTGSSVLVESRVQQAQKLLSNVSDKASDVVLNALQFIGVRYSYGGNTPESGLDCSGFVRYVFQNAASMMLPRRSEEMSRVGKRVARNELKPGDLVFFNTMRRSFSHVGIYIGGDKFVHSPSTGGKIRVENISQSYWMSRYNGARRVESLASNCELTRVETLFKNECPM</sequence>
<dbReference type="GO" id="GO:0016787">
    <property type="term" value="F:hydrolase activity"/>
    <property type="evidence" value="ECO:0007669"/>
    <property type="project" value="UniProtKB-KW"/>
</dbReference>
<evidence type="ECO:0000256" key="4">
    <source>
        <dbReference type="ARBA" id="ARBA00022807"/>
    </source>
</evidence>
<evidence type="ECO:0000313" key="8">
    <source>
        <dbReference type="Proteomes" id="UP000242660"/>
    </source>
</evidence>
<accession>A0ABX5FDZ9</accession>
<dbReference type="InterPro" id="IPR038765">
    <property type="entry name" value="Papain-like_cys_pep_sf"/>
</dbReference>
<name>A0ABX5FDZ9_9BURK</name>
<dbReference type="InterPro" id="IPR051202">
    <property type="entry name" value="Peptidase_C40"/>
</dbReference>
<dbReference type="PANTHER" id="PTHR47053">
    <property type="entry name" value="MUREIN DD-ENDOPEPTIDASE MEPH-RELATED"/>
    <property type="match status" value="1"/>
</dbReference>
<dbReference type="InterPro" id="IPR000064">
    <property type="entry name" value="NLP_P60_dom"/>
</dbReference>
<evidence type="ECO:0000256" key="1">
    <source>
        <dbReference type="ARBA" id="ARBA00007074"/>
    </source>
</evidence>
<keyword evidence="3 7" id="KW-0378">Hydrolase</keyword>
<keyword evidence="8" id="KW-1185">Reference proteome</keyword>
<comment type="caution">
    <text evidence="7">The sequence shown here is derived from an EMBL/GenBank/DDBJ whole genome shotgun (WGS) entry which is preliminary data.</text>
</comment>
<comment type="similarity">
    <text evidence="1">Belongs to the peptidase C40 family.</text>
</comment>